<reference evidence="9" key="1">
    <citation type="submission" date="2017-01" db="EMBL/GenBank/DDBJ databases">
        <authorList>
            <person name="Varghese N."/>
            <person name="Submissions S."/>
        </authorList>
    </citation>
    <scope>NUCLEOTIDE SEQUENCE [LARGE SCALE GENOMIC DNA]</scope>
    <source>
        <strain evidence="9">ATCC 51758</strain>
    </source>
</reference>
<keyword evidence="9" id="KW-1185">Reference proteome</keyword>
<evidence type="ECO:0000313" key="8">
    <source>
        <dbReference type="EMBL" id="SIR12343.1"/>
    </source>
</evidence>
<evidence type="ECO:0000256" key="1">
    <source>
        <dbReference type="ARBA" id="ARBA00004651"/>
    </source>
</evidence>
<comment type="subcellular location">
    <subcellularLocation>
        <location evidence="1">Cell membrane</location>
        <topology evidence="1">Multi-pass membrane protein</topology>
    </subcellularLocation>
</comment>
<keyword evidence="3" id="KW-1003">Cell membrane</keyword>
<dbReference type="Pfam" id="PF02417">
    <property type="entry name" value="Chromate_transp"/>
    <property type="match status" value="2"/>
</dbReference>
<feature type="transmembrane region" description="Helical" evidence="7">
    <location>
        <begin position="310"/>
        <end position="330"/>
    </location>
</feature>
<evidence type="ECO:0000256" key="6">
    <source>
        <dbReference type="ARBA" id="ARBA00023136"/>
    </source>
</evidence>
<dbReference type="PANTHER" id="PTHR33567:SF3">
    <property type="entry name" value="CHROMATE ION TRANSPORTER (EUROFUNG)"/>
    <property type="match status" value="1"/>
</dbReference>
<dbReference type="InterPro" id="IPR014047">
    <property type="entry name" value="Chr_Tranpt_l_chain"/>
</dbReference>
<dbReference type="RefSeq" id="WP_076602981.1">
    <property type="nucleotide sequence ID" value="NZ_FTMD01000010.1"/>
</dbReference>
<feature type="transmembrane region" description="Helical" evidence="7">
    <location>
        <begin position="342"/>
        <end position="367"/>
    </location>
</feature>
<keyword evidence="4 7" id="KW-0812">Transmembrane</keyword>
<dbReference type="PANTHER" id="PTHR33567">
    <property type="entry name" value="CHROMATE ION TRANSPORTER (EUROFUNG)"/>
    <property type="match status" value="1"/>
</dbReference>
<dbReference type="PIRSF" id="PIRSF004810">
    <property type="entry name" value="ChrA"/>
    <property type="match status" value="1"/>
</dbReference>
<feature type="transmembrane region" description="Helical" evidence="7">
    <location>
        <begin position="29"/>
        <end position="49"/>
    </location>
</feature>
<accession>A0A1N6YCR8</accession>
<feature type="transmembrane region" description="Helical" evidence="7">
    <location>
        <begin position="127"/>
        <end position="148"/>
    </location>
</feature>
<dbReference type="InterPro" id="IPR003370">
    <property type="entry name" value="Chromate_transpt"/>
</dbReference>
<evidence type="ECO:0000256" key="5">
    <source>
        <dbReference type="ARBA" id="ARBA00022989"/>
    </source>
</evidence>
<evidence type="ECO:0000256" key="3">
    <source>
        <dbReference type="ARBA" id="ARBA00022475"/>
    </source>
</evidence>
<dbReference type="Proteomes" id="UP000186819">
    <property type="component" value="Unassembled WGS sequence"/>
</dbReference>
<dbReference type="EMBL" id="FTMD01000010">
    <property type="protein sequence ID" value="SIR12343.1"/>
    <property type="molecule type" value="Genomic_DNA"/>
</dbReference>
<comment type="similarity">
    <text evidence="2">Belongs to the chromate ion transporter (CHR) (TC 2.A.51) family.</text>
</comment>
<dbReference type="NCBIfam" id="TIGR00937">
    <property type="entry name" value="2A51"/>
    <property type="match status" value="1"/>
</dbReference>
<evidence type="ECO:0000256" key="7">
    <source>
        <dbReference type="SAM" id="Phobius"/>
    </source>
</evidence>
<protein>
    <submittedName>
        <fullName evidence="8">Chromate transporter</fullName>
    </submittedName>
</protein>
<dbReference type="AlphaFoldDB" id="A0A1N6YCR8"/>
<evidence type="ECO:0000256" key="2">
    <source>
        <dbReference type="ARBA" id="ARBA00005262"/>
    </source>
</evidence>
<evidence type="ECO:0000313" key="9">
    <source>
        <dbReference type="Proteomes" id="UP000186819"/>
    </source>
</evidence>
<gene>
    <name evidence="8" type="ORF">SAMN05421829_11030</name>
</gene>
<feature type="transmembrane region" description="Helical" evidence="7">
    <location>
        <begin position="415"/>
        <end position="433"/>
    </location>
</feature>
<evidence type="ECO:0000256" key="4">
    <source>
        <dbReference type="ARBA" id="ARBA00022692"/>
    </source>
</evidence>
<feature type="transmembrane region" description="Helical" evidence="7">
    <location>
        <begin position="439"/>
        <end position="457"/>
    </location>
</feature>
<feature type="transmembrane region" description="Helical" evidence="7">
    <location>
        <begin position="160"/>
        <end position="192"/>
    </location>
</feature>
<dbReference type="GO" id="GO:0015109">
    <property type="term" value="F:chromate transmembrane transporter activity"/>
    <property type="evidence" value="ECO:0007669"/>
    <property type="project" value="InterPro"/>
</dbReference>
<sequence length="458" mass="48776">MSSSAPTTEKPTDNATATAPEPVSFREAFLFWLKLGFISFGGPAGQIAIMHQELVERRRWISERRFLHALNYCMVLPGPEAQQLATYIGWLMHRTRGGIVAGVLFVLPSLLILIGLSWVYVAFGETTLVAGLFYGIKPAVTAIVVQAAHRIGSRALKNNVLWAIAAASFVAIAGFNLPFPAIVLGAALVGAIGGRLSPEHFRAGGAHGKAGQSFGPALIDDATPTPEHARFAWPRVARVLIVGGLLWLVPMGLLAGVFGWQHTLTQMGWFFTKAALLTFGGAYAVLPYVYQGAVTYYGWLTPTQMIDGLALGETTPGPLIMVVAFVGFVGGYVKSVFGPDSLFLAGAVAASVVTWFTFLPSFIFILLGGPLVETTHNDLKFTAPLTAITAAVVGVVLNLALFFGYHVLWPQGLDGGFDLMSALIALGAAVALFRFKANVIHVIAACAVVGFALRMFVV</sequence>
<dbReference type="OrthoDB" id="8969999at2"/>
<proteinExistence type="inferred from homology"/>
<feature type="transmembrane region" description="Helical" evidence="7">
    <location>
        <begin position="236"/>
        <end position="258"/>
    </location>
</feature>
<keyword evidence="6 7" id="KW-0472">Membrane</keyword>
<dbReference type="GO" id="GO:0005886">
    <property type="term" value="C:plasma membrane"/>
    <property type="evidence" value="ECO:0007669"/>
    <property type="project" value="UniProtKB-SubCell"/>
</dbReference>
<feature type="transmembrane region" description="Helical" evidence="7">
    <location>
        <begin position="387"/>
        <end position="408"/>
    </location>
</feature>
<feature type="transmembrane region" description="Helical" evidence="7">
    <location>
        <begin position="270"/>
        <end position="290"/>
    </location>
</feature>
<feature type="transmembrane region" description="Helical" evidence="7">
    <location>
        <begin position="99"/>
        <end position="121"/>
    </location>
</feature>
<keyword evidence="5 7" id="KW-1133">Transmembrane helix</keyword>
<name>A0A1N6YCR8_9RHOO</name>
<organism evidence="8 9">
    <name type="scientific">Aromatoleum tolulyticum</name>
    <dbReference type="NCBI Taxonomy" id="34027"/>
    <lineage>
        <taxon>Bacteria</taxon>
        <taxon>Pseudomonadati</taxon>
        <taxon>Pseudomonadota</taxon>
        <taxon>Betaproteobacteria</taxon>
        <taxon>Rhodocyclales</taxon>
        <taxon>Rhodocyclaceae</taxon>
        <taxon>Aromatoleum</taxon>
    </lineage>
</organism>
<dbReference type="STRING" id="34027.SAMN05421829_11030"/>